<reference evidence="1" key="1">
    <citation type="submission" date="2021-03" db="EMBL/GenBank/DDBJ databases">
        <authorList>
            <person name="Sun Q."/>
        </authorList>
    </citation>
    <scope>NUCLEOTIDE SEQUENCE</scope>
    <source>
        <strain evidence="1">CCM 8862</strain>
    </source>
</reference>
<name>A0A939ISV4_9CORY</name>
<gene>
    <name evidence="1" type="ORF">JZY06_00790</name>
</gene>
<keyword evidence="2" id="KW-1185">Reference proteome</keyword>
<organism evidence="1 2">
    <name type="scientific">Corynebacterium mendelii</name>
    <dbReference type="NCBI Taxonomy" id="2765362"/>
    <lineage>
        <taxon>Bacteria</taxon>
        <taxon>Bacillati</taxon>
        <taxon>Actinomycetota</taxon>
        <taxon>Actinomycetes</taxon>
        <taxon>Mycobacteriales</taxon>
        <taxon>Corynebacteriaceae</taxon>
        <taxon>Corynebacterium</taxon>
    </lineage>
</organism>
<dbReference type="EMBL" id="JAFLEQ010000003">
    <property type="protein sequence ID" value="MBN9643174.1"/>
    <property type="molecule type" value="Genomic_DNA"/>
</dbReference>
<dbReference type="Proteomes" id="UP000664332">
    <property type="component" value="Unassembled WGS sequence"/>
</dbReference>
<dbReference type="RefSeq" id="WP_207117578.1">
    <property type="nucleotide sequence ID" value="NZ_JAFLEQ010000003.1"/>
</dbReference>
<evidence type="ECO:0000313" key="2">
    <source>
        <dbReference type="Proteomes" id="UP000664332"/>
    </source>
</evidence>
<evidence type="ECO:0000313" key="1">
    <source>
        <dbReference type="EMBL" id="MBN9643174.1"/>
    </source>
</evidence>
<sequence>MSLPKRLKADDKALLHIQQAAVAEAEASQVLKDAVATAVMRGLGWDVIAQYLGVSERQARHRFGGPRIEDAQQSLF</sequence>
<comment type="caution">
    <text evidence="1">The sequence shown here is derived from an EMBL/GenBank/DDBJ whole genome shotgun (WGS) entry which is preliminary data.</text>
</comment>
<protein>
    <submittedName>
        <fullName evidence="1">Uncharacterized protein</fullName>
    </submittedName>
</protein>
<accession>A0A939ISV4</accession>
<proteinExistence type="predicted"/>
<dbReference type="AlphaFoldDB" id="A0A939ISV4"/>